<evidence type="ECO:0000256" key="4">
    <source>
        <dbReference type="ARBA" id="ARBA00023163"/>
    </source>
</evidence>
<evidence type="ECO:0000256" key="5">
    <source>
        <dbReference type="PROSITE-ProRule" id="PRU00335"/>
    </source>
</evidence>
<dbReference type="GO" id="GO:0003700">
    <property type="term" value="F:DNA-binding transcription factor activity"/>
    <property type="evidence" value="ECO:0007669"/>
    <property type="project" value="TreeGrafter"/>
</dbReference>
<accession>A0A6I2FDR7</accession>
<name>A0A6I2FDR7_9MICO</name>
<keyword evidence="3 5" id="KW-0238">DNA-binding</keyword>
<evidence type="ECO:0000256" key="2">
    <source>
        <dbReference type="ARBA" id="ARBA00023015"/>
    </source>
</evidence>
<keyword evidence="8" id="KW-1185">Reference proteome</keyword>
<feature type="DNA-binding region" description="H-T-H motif" evidence="5">
    <location>
        <begin position="58"/>
        <end position="77"/>
    </location>
</feature>
<reference evidence="7 8" key="1">
    <citation type="submission" date="2019-10" db="EMBL/GenBank/DDBJ databases">
        <authorList>
            <person name="Nie G."/>
            <person name="Ming H."/>
            <person name="Yi B."/>
        </authorList>
    </citation>
    <scope>NUCLEOTIDE SEQUENCE [LARGE SCALE GENOMIC DNA]</scope>
    <source>
        <strain evidence="7 8">CFH 90414</strain>
    </source>
</reference>
<dbReference type="Pfam" id="PF13977">
    <property type="entry name" value="TetR_C_6"/>
    <property type="match status" value="1"/>
</dbReference>
<dbReference type="InterPro" id="IPR050109">
    <property type="entry name" value="HTH-type_TetR-like_transc_reg"/>
</dbReference>
<dbReference type="PROSITE" id="PS50977">
    <property type="entry name" value="HTH_TETR_2"/>
    <property type="match status" value="1"/>
</dbReference>
<dbReference type="InterPro" id="IPR036271">
    <property type="entry name" value="Tet_transcr_reg_TetR-rel_C_sf"/>
</dbReference>
<dbReference type="EMBL" id="WJIF01000002">
    <property type="protein sequence ID" value="MRG59238.1"/>
    <property type="molecule type" value="Genomic_DNA"/>
</dbReference>
<dbReference type="GO" id="GO:0000976">
    <property type="term" value="F:transcription cis-regulatory region binding"/>
    <property type="evidence" value="ECO:0007669"/>
    <property type="project" value="TreeGrafter"/>
</dbReference>
<protein>
    <submittedName>
        <fullName evidence="7">TetR family transcriptional regulator</fullName>
    </submittedName>
</protein>
<keyword evidence="2" id="KW-0805">Transcription regulation</keyword>
<comment type="caution">
    <text evidence="7">The sequence shown here is derived from an EMBL/GenBank/DDBJ whole genome shotgun (WGS) entry which is preliminary data.</text>
</comment>
<evidence type="ECO:0000256" key="1">
    <source>
        <dbReference type="ARBA" id="ARBA00022491"/>
    </source>
</evidence>
<dbReference type="PANTHER" id="PTHR30055:SF226">
    <property type="entry name" value="HTH-TYPE TRANSCRIPTIONAL REGULATOR PKSA"/>
    <property type="match status" value="1"/>
</dbReference>
<evidence type="ECO:0000259" key="6">
    <source>
        <dbReference type="PROSITE" id="PS50977"/>
    </source>
</evidence>
<evidence type="ECO:0000313" key="8">
    <source>
        <dbReference type="Proteomes" id="UP000431080"/>
    </source>
</evidence>
<dbReference type="InterPro" id="IPR001647">
    <property type="entry name" value="HTH_TetR"/>
</dbReference>
<proteinExistence type="predicted"/>
<organism evidence="7 8">
    <name type="scientific">Agromyces agglutinans</name>
    <dbReference type="NCBI Taxonomy" id="2662258"/>
    <lineage>
        <taxon>Bacteria</taxon>
        <taxon>Bacillati</taxon>
        <taxon>Actinomycetota</taxon>
        <taxon>Actinomycetes</taxon>
        <taxon>Micrococcales</taxon>
        <taxon>Microbacteriaceae</taxon>
        <taxon>Agromyces</taxon>
    </lineage>
</organism>
<gene>
    <name evidence="7" type="ORF">GE115_05050</name>
</gene>
<evidence type="ECO:0000313" key="7">
    <source>
        <dbReference type="EMBL" id="MRG59238.1"/>
    </source>
</evidence>
<dbReference type="AlphaFoldDB" id="A0A6I2FDR7"/>
<evidence type="ECO:0000256" key="3">
    <source>
        <dbReference type="ARBA" id="ARBA00023125"/>
    </source>
</evidence>
<dbReference type="Pfam" id="PF00440">
    <property type="entry name" value="TetR_N"/>
    <property type="match status" value="1"/>
</dbReference>
<dbReference type="InterPro" id="IPR009057">
    <property type="entry name" value="Homeodomain-like_sf"/>
</dbReference>
<feature type="domain" description="HTH tetR-type" evidence="6">
    <location>
        <begin position="35"/>
        <end position="95"/>
    </location>
</feature>
<dbReference type="SUPFAM" id="SSF46689">
    <property type="entry name" value="Homeodomain-like"/>
    <property type="match status" value="1"/>
</dbReference>
<dbReference type="InterPro" id="IPR039538">
    <property type="entry name" value="BetI_C"/>
</dbReference>
<dbReference type="Proteomes" id="UP000431080">
    <property type="component" value="Unassembled WGS sequence"/>
</dbReference>
<dbReference type="PANTHER" id="PTHR30055">
    <property type="entry name" value="HTH-TYPE TRANSCRIPTIONAL REGULATOR RUTR"/>
    <property type="match status" value="1"/>
</dbReference>
<sequence>MRTIAPPGHGYNTIVLLAGMPRVASPASIRKGSAVDRRGDIIRGVWRTILTRGIAGVSVRAVAEAAGVSVGLVQHYHRSKDALIRASAAAMIEGSAAAYRLAGFAPSEAVRHLVTHAIPTSPAARDGVVIWHAYLAASVADEELAALLRAAKSGQERELATHLAAVVPEDEVTHVARSLIALADGLAARVITGEISGADAVQTAEAATDAFAGIARGRSQAP</sequence>
<keyword evidence="1" id="KW-0678">Repressor</keyword>
<dbReference type="Gene3D" id="1.10.357.10">
    <property type="entry name" value="Tetracycline Repressor, domain 2"/>
    <property type="match status" value="1"/>
</dbReference>
<dbReference type="SUPFAM" id="SSF48498">
    <property type="entry name" value="Tetracyclin repressor-like, C-terminal domain"/>
    <property type="match status" value="1"/>
</dbReference>
<keyword evidence="4" id="KW-0804">Transcription</keyword>